<evidence type="ECO:0000313" key="4">
    <source>
        <dbReference type="Proteomes" id="UP000315750"/>
    </source>
</evidence>
<dbReference type="RefSeq" id="WP_145248874.1">
    <property type="nucleotide sequence ID" value="NZ_CP036278.1"/>
</dbReference>
<evidence type="ECO:0000256" key="1">
    <source>
        <dbReference type="SAM" id="SignalP"/>
    </source>
</evidence>
<dbReference type="Pfam" id="PF07589">
    <property type="entry name" value="PEP-CTERM"/>
    <property type="match status" value="1"/>
</dbReference>
<protein>
    <submittedName>
        <fullName evidence="3">PEP-CTERM motif protein</fullName>
    </submittedName>
</protein>
<keyword evidence="4" id="KW-1185">Reference proteome</keyword>
<feature type="chain" id="PRO_5022214113" evidence="1">
    <location>
        <begin position="31"/>
        <end position="502"/>
    </location>
</feature>
<organism evidence="3 4">
    <name type="scientific">Aeoliella mucimassa</name>
    <dbReference type="NCBI Taxonomy" id="2527972"/>
    <lineage>
        <taxon>Bacteria</taxon>
        <taxon>Pseudomonadati</taxon>
        <taxon>Planctomycetota</taxon>
        <taxon>Planctomycetia</taxon>
        <taxon>Pirellulales</taxon>
        <taxon>Lacipirellulaceae</taxon>
        <taxon>Aeoliella</taxon>
    </lineage>
</organism>
<feature type="domain" description="Ice-binding protein C-terminal" evidence="2">
    <location>
        <begin position="479"/>
        <end position="500"/>
    </location>
</feature>
<keyword evidence="1" id="KW-0732">Signal</keyword>
<feature type="signal peptide" evidence="1">
    <location>
        <begin position="1"/>
        <end position="30"/>
    </location>
</feature>
<dbReference type="OrthoDB" id="252303at2"/>
<dbReference type="InterPro" id="IPR013320">
    <property type="entry name" value="ConA-like_dom_sf"/>
</dbReference>
<dbReference type="NCBIfam" id="TIGR02595">
    <property type="entry name" value="PEP_CTERM"/>
    <property type="match status" value="1"/>
</dbReference>
<reference evidence="3 4" key="1">
    <citation type="submission" date="2019-02" db="EMBL/GenBank/DDBJ databases">
        <title>Deep-cultivation of Planctomycetes and their phenomic and genomic characterization uncovers novel biology.</title>
        <authorList>
            <person name="Wiegand S."/>
            <person name="Jogler M."/>
            <person name="Boedeker C."/>
            <person name="Pinto D."/>
            <person name="Vollmers J."/>
            <person name="Rivas-Marin E."/>
            <person name="Kohn T."/>
            <person name="Peeters S.H."/>
            <person name="Heuer A."/>
            <person name="Rast P."/>
            <person name="Oberbeckmann S."/>
            <person name="Bunk B."/>
            <person name="Jeske O."/>
            <person name="Meyerdierks A."/>
            <person name="Storesund J.E."/>
            <person name="Kallscheuer N."/>
            <person name="Luecker S."/>
            <person name="Lage O.M."/>
            <person name="Pohl T."/>
            <person name="Merkel B.J."/>
            <person name="Hornburger P."/>
            <person name="Mueller R.-W."/>
            <person name="Bruemmer F."/>
            <person name="Labrenz M."/>
            <person name="Spormann A.M."/>
            <person name="Op den Camp H."/>
            <person name="Overmann J."/>
            <person name="Amann R."/>
            <person name="Jetten M.S.M."/>
            <person name="Mascher T."/>
            <person name="Medema M.H."/>
            <person name="Devos D.P."/>
            <person name="Kaster A.-K."/>
            <person name="Ovreas L."/>
            <person name="Rohde M."/>
            <person name="Galperin M.Y."/>
            <person name="Jogler C."/>
        </authorList>
    </citation>
    <scope>NUCLEOTIDE SEQUENCE [LARGE SCALE GENOMIC DNA]</scope>
    <source>
        <strain evidence="3 4">Pan181</strain>
    </source>
</reference>
<dbReference type="Gene3D" id="2.60.120.200">
    <property type="match status" value="1"/>
</dbReference>
<gene>
    <name evidence="3" type="ORF">Pan181_38220</name>
</gene>
<dbReference type="InterPro" id="IPR013424">
    <property type="entry name" value="Ice-binding_C"/>
</dbReference>
<accession>A0A518ASA9</accession>
<dbReference type="AlphaFoldDB" id="A0A518ASA9"/>
<evidence type="ECO:0000313" key="3">
    <source>
        <dbReference type="EMBL" id="QDU57604.1"/>
    </source>
</evidence>
<proteinExistence type="predicted"/>
<dbReference type="EMBL" id="CP036278">
    <property type="protein sequence ID" value="QDU57604.1"/>
    <property type="molecule type" value="Genomic_DNA"/>
</dbReference>
<dbReference type="SUPFAM" id="SSF49899">
    <property type="entry name" value="Concanavalin A-like lectins/glucanases"/>
    <property type="match status" value="1"/>
</dbReference>
<dbReference type="KEGG" id="amuc:Pan181_38220"/>
<evidence type="ECO:0000259" key="2">
    <source>
        <dbReference type="Pfam" id="PF07589"/>
    </source>
</evidence>
<sequence length="502" mass="52671" precursor="true">MITQRFTKCVGLCATLTFFSMAWLSTTVQADTVAYWRFENGTADENVEHIAVDGNTYSADVPDVSGNGNDLSAWVTGDFAGFAYRSDVASSTIAATGETNNLSVQNTGSSPGMFTGATGIQTIAPAQFSVEASIKLENGGYRTFIGRDSQGVATDNPDVAAVYFQLLPSNALAFKFADQDGYFHEAISQPGIVDTWQFGEDDPALADWYHAAAVSDGSTLSVYLSNGTEGTGYQLVAQTDLTASGSTNTGLTAGAGDGGDWDAGNWTVGRGMYGGGHGDRAYGYIDEVRISDDAVSISNLLHFQSGQNLQIDVDTTSGAVTLRNESPSAITLDYYEITSESGALSVANWNSLEDQGIVANTPGDFNSDGEVNLGDYTVWRDNLGSTYSQADYDVWKANFGTVASGGGWAEAGGSDANILSELLLEAAGTSMQPGTSYSLGNIYNTAMGGEDLSFTYGRPGSGQFIGGVNYISGSLSTASVPEPSTIALLATGLLGLFYRRSR</sequence>
<dbReference type="Proteomes" id="UP000315750">
    <property type="component" value="Chromosome"/>
</dbReference>
<name>A0A518ASA9_9BACT</name>